<dbReference type="PROSITE" id="PS51450">
    <property type="entry name" value="LRR"/>
    <property type="match status" value="3"/>
</dbReference>
<dbReference type="InterPro" id="IPR005146">
    <property type="entry name" value="B3/B4_tRNA-bd"/>
</dbReference>
<dbReference type="Ensembl" id="ENSOANT00000053025.1">
    <property type="protein sequence ID" value="ENSOANP00000044568.1"/>
    <property type="gene ID" value="ENSOANG00000022668.3"/>
</dbReference>
<dbReference type="InterPro" id="IPR020825">
    <property type="entry name" value="Phe-tRNA_synthase-like_B3/B4"/>
</dbReference>
<dbReference type="Proteomes" id="UP000002279">
    <property type="component" value="Chromosome 5"/>
</dbReference>
<gene>
    <name evidence="6" type="primary">LRRC47</name>
</gene>
<evidence type="ECO:0000259" key="5">
    <source>
        <dbReference type="SMART" id="SM00873"/>
    </source>
</evidence>
<dbReference type="Gene3D" id="3.80.10.10">
    <property type="entry name" value="Ribonuclease Inhibitor"/>
    <property type="match status" value="1"/>
</dbReference>
<dbReference type="SMART" id="SM00873">
    <property type="entry name" value="B3_4"/>
    <property type="match status" value="1"/>
</dbReference>
<dbReference type="Gene3D" id="3.50.40.10">
    <property type="entry name" value="Phenylalanyl-trna Synthetase, Chain B, domain 3"/>
    <property type="match status" value="1"/>
</dbReference>
<feature type="compositionally biased region" description="Basic and acidic residues" evidence="4">
    <location>
        <begin position="16"/>
        <end position="25"/>
    </location>
</feature>
<dbReference type="InterPro" id="IPR045060">
    <property type="entry name" value="Phe-tRNA-ligase_IIc_bsu"/>
</dbReference>
<feature type="compositionally biased region" description="Basic and acidic residues" evidence="4">
    <location>
        <begin position="378"/>
        <end position="389"/>
    </location>
</feature>
<dbReference type="GeneTree" id="ENSGT00530000063489"/>
<dbReference type="SUPFAM" id="SSF52058">
    <property type="entry name" value="L domain-like"/>
    <property type="match status" value="1"/>
</dbReference>
<organism evidence="6 7">
    <name type="scientific">Ornithorhynchus anatinus</name>
    <name type="common">Duckbill platypus</name>
    <dbReference type="NCBI Taxonomy" id="9258"/>
    <lineage>
        <taxon>Eukaryota</taxon>
        <taxon>Metazoa</taxon>
        <taxon>Chordata</taxon>
        <taxon>Craniata</taxon>
        <taxon>Vertebrata</taxon>
        <taxon>Euteleostomi</taxon>
        <taxon>Mammalia</taxon>
        <taxon>Monotremata</taxon>
        <taxon>Ornithorhynchidae</taxon>
        <taxon>Ornithorhynchus</taxon>
    </lineage>
</organism>
<feature type="domain" description="B3/B4 tRNA-binding" evidence="5">
    <location>
        <begin position="439"/>
        <end position="615"/>
    </location>
</feature>
<keyword evidence="3" id="KW-0175">Coiled coil</keyword>
<reference evidence="6 7" key="1">
    <citation type="journal article" date="2008" name="Nature">
        <title>Genome analysis of the platypus reveals unique signatures of evolution.</title>
        <authorList>
            <person name="Warren W.C."/>
            <person name="Hillier L.W."/>
            <person name="Marshall Graves J.A."/>
            <person name="Birney E."/>
            <person name="Ponting C.P."/>
            <person name="Grutzner F."/>
            <person name="Belov K."/>
            <person name="Miller W."/>
            <person name="Clarke L."/>
            <person name="Chinwalla A.T."/>
            <person name="Yang S.P."/>
            <person name="Heger A."/>
            <person name="Locke D.P."/>
            <person name="Miethke P."/>
            <person name="Waters P.D."/>
            <person name="Veyrunes F."/>
            <person name="Fulton L."/>
            <person name="Fulton B."/>
            <person name="Graves T."/>
            <person name="Wallis J."/>
            <person name="Puente X.S."/>
            <person name="Lopez-Otin C."/>
            <person name="Ordonez G.R."/>
            <person name="Eichler E.E."/>
            <person name="Chen L."/>
            <person name="Cheng Z."/>
            <person name="Deakin J.E."/>
            <person name="Alsop A."/>
            <person name="Thompson K."/>
            <person name="Kirby P."/>
            <person name="Papenfuss A.T."/>
            <person name="Wakefield M.J."/>
            <person name="Olender T."/>
            <person name="Lancet D."/>
            <person name="Huttley G.A."/>
            <person name="Smit A.F."/>
            <person name="Pask A."/>
            <person name="Temple-Smith P."/>
            <person name="Batzer M.A."/>
            <person name="Walker J.A."/>
            <person name="Konkel M.K."/>
            <person name="Harris R.S."/>
            <person name="Whittington C.M."/>
            <person name="Wong E.S."/>
            <person name="Gemmell N.J."/>
            <person name="Buschiazzo E."/>
            <person name="Vargas Jentzsch I.M."/>
            <person name="Merkel A."/>
            <person name="Schmitz J."/>
            <person name="Zemann A."/>
            <person name="Churakov G."/>
            <person name="Kriegs J.O."/>
            <person name="Brosius J."/>
            <person name="Murchison E.P."/>
            <person name="Sachidanandam R."/>
            <person name="Smith C."/>
            <person name="Hannon G.J."/>
            <person name="Tsend-Ayush E."/>
            <person name="McMillan D."/>
            <person name="Attenborough R."/>
            <person name="Rens W."/>
            <person name="Ferguson-Smith M."/>
            <person name="Lefevre C.M."/>
            <person name="Sharp J.A."/>
            <person name="Nicholas K.R."/>
            <person name="Ray D.A."/>
            <person name="Kube M."/>
            <person name="Reinhardt R."/>
            <person name="Pringle T.H."/>
            <person name="Taylor J."/>
            <person name="Jones R.C."/>
            <person name="Nixon B."/>
            <person name="Dacheux J.L."/>
            <person name="Niwa H."/>
            <person name="Sekita Y."/>
            <person name="Huang X."/>
            <person name="Stark A."/>
            <person name="Kheradpour P."/>
            <person name="Kellis M."/>
            <person name="Flicek P."/>
            <person name="Chen Y."/>
            <person name="Webber C."/>
            <person name="Hardison R."/>
            <person name="Nelson J."/>
            <person name="Hallsworth-Pepin K."/>
            <person name="Delehaunty K."/>
            <person name="Markovic C."/>
            <person name="Minx P."/>
            <person name="Feng Y."/>
            <person name="Kremitzki C."/>
            <person name="Mitreva M."/>
            <person name="Glasscock J."/>
            <person name="Wylie T."/>
            <person name="Wohldmann P."/>
            <person name="Thiru P."/>
            <person name="Nhan M.N."/>
            <person name="Pohl C.S."/>
            <person name="Smith S.M."/>
            <person name="Hou S."/>
            <person name="Nefedov M."/>
            <person name="de Jong P.J."/>
            <person name="Renfree M.B."/>
            <person name="Mardis E.R."/>
            <person name="Wilson R.K."/>
        </authorList>
    </citation>
    <scope>NUCLEOTIDE SEQUENCE [LARGE SCALE GENOMIC DNA]</scope>
    <source>
        <strain evidence="6 7">Glennie</strain>
    </source>
</reference>
<keyword evidence="2" id="KW-0677">Repeat</keyword>
<dbReference type="FunCoup" id="A0A6I8NVN7">
    <property type="interactions" value="2195"/>
</dbReference>
<dbReference type="OMA" id="YDVKPPT"/>
<dbReference type="Bgee" id="ENSOANG00000022668">
    <property type="expression patterns" value="Expressed in endometrium and 7 other cell types or tissues"/>
</dbReference>
<dbReference type="GO" id="GO:0006432">
    <property type="term" value="P:phenylalanyl-tRNA aminoacylation"/>
    <property type="evidence" value="ECO:0007669"/>
    <property type="project" value="InterPro"/>
</dbReference>
<dbReference type="PANTHER" id="PTHR10947">
    <property type="entry name" value="PHENYLALANYL-TRNA SYNTHETASE BETA CHAIN AND LEUCINE-RICH REPEAT-CONTAINING PROTEIN 47"/>
    <property type="match status" value="1"/>
</dbReference>
<dbReference type="InterPro" id="IPR032675">
    <property type="entry name" value="LRR_dom_sf"/>
</dbReference>
<protein>
    <submittedName>
        <fullName evidence="6">Leucine rich repeat containing 47</fullName>
    </submittedName>
</protein>
<keyword evidence="7" id="KW-1185">Reference proteome</keyword>
<proteinExistence type="predicted"/>
<dbReference type="InterPro" id="IPR001611">
    <property type="entry name" value="Leu-rich_rpt"/>
</dbReference>
<reference evidence="6" key="2">
    <citation type="submission" date="2025-08" db="UniProtKB">
        <authorList>
            <consortium name="Ensembl"/>
        </authorList>
    </citation>
    <scope>IDENTIFICATION</scope>
    <source>
        <strain evidence="6">Glennie</strain>
    </source>
</reference>
<dbReference type="SMART" id="SM00369">
    <property type="entry name" value="LRR_TYP"/>
    <property type="match status" value="5"/>
</dbReference>
<dbReference type="PANTHER" id="PTHR10947:SF3">
    <property type="entry name" value="LEUCINE-RICH REPEAT-CONTAINING PROTEIN 47"/>
    <property type="match status" value="1"/>
</dbReference>
<dbReference type="InterPro" id="IPR003591">
    <property type="entry name" value="Leu-rich_rpt_typical-subtyp"/>
</dbReference>
<dbReference type="InParanoid" id="A0A6I8NVN7"/>
<accession>A0A6I8NVN7</accession>
<dbReference type="Pfam" id="PF13855">
    <property type="entry name" value="LRR_8"/>
    <property type="match status" value="1"/>
</dbReference>
<dbReference type="SMART" id="SM00364">
    <property type="entry name" value="LRR_BAC"/>
    <property type="match status" value="4"/>
</dbReference>
<dbReference type="AlphaFoldDB" id="A0A6I8NVN7"/>
<evidence type="ECO:0000256" key="4">
    <source>
        <dbReference type="SAM" id="MobiDB-lite"/>
    </source>
</evidence>
<feature type="coiled-coil region" evidence="3">
    <location>
        <begin position="509"/>
        <end position="540"/>
    </location>
</feature>
<evidence type="ECO:0000256" key="3">
    <source>
        <dbReference type="SAM" id="Coils"/>
    </source>
</evidence>
<dbReference type="PRINTS" id="PR00019">
    <property type="entry name" value="LEURICHRPT"/>
</dbReference>
<evidence type="ECO:0000256" key="2">
    <source>
        <dbReference type="ARBA" id="ARBA00022737"/>
    </source>
</evidence>
<keyword evidence="1" id="KW-0433">Leucine-rich repeat</keyword>
<reference evidence="6" key="3">
    <citation type="submission" date="2025-09" db="UniProtKB">
        <authorList>
            <consortium name="Ensembl"/>
        </authorList>
    </citation>
    <scope>IDENTIFICATION</scope>
    <source>
        <strain evidence="6">Glennie</strain>
    </source>
</reference>
<dbReference type="CDD" id="cd22249">
    <property type="entry name" value="UDM1_RNF168_RNF169-like"/>
    <property type="match status" value="1"/>
</dbReference>
<evidence type="ECO:0000313" key="7">
    <source>
        <dbReference type="Proteomes" id="UP000002279"/>
    </source>
</evidence>
<name>A0A6I8NVN7_ORNAN</name>
<feature type="region of interest" description="Disordered" evidence="4">
    <location>
        <begin position="368"/>
        <end position="406"/>
    </location>
</feature>
<evidence type="ECO:0000313" key="6">
    <source>
        <dbReference type="Ensembl" id="ENSOANP00000044568.1"/>
    </source>
</evidence>
<evidence type="ECO:0000256" key="1">
    <source>
        <dbReference type="ARBA" id="ARBA00022614"/>
    </source>
</evidence>
<feature type="region of interest" description="Disordered" evidence="4">
    <location>
        <begin position="682"/>
        <end position="704"/>
    </location>
</feature>
<feature type="region of interest" description="Disordered" evidence="4">
    <location>
        <begin position="1"/>
        <end position="35"/>
    </location>
</feature>
<sequence>MAMMSRCDFADQTDAEVTRPNERRARPPAPPPRPSYFANEASIPFLLLMATTWSRFGFVSPRWRGGPSGGASLLRGRRGQARGGEWRPEVTRLLPGSERAGNMAAAAAAAAAGPEGPEEEGEWAEVERAAREGRRELVLTGPGLEARVRAAGGRLPPGVLALGRLRALEVSGCGALREPGPGLAPGLPQLQSLVLRRNGLGPDLGCGLGPLPALRLLDLSANALEALPAGRGLPVLPQLSGLDLSHNRLGELPADLPRCAPRLQTLRLAGNRLVRLPDAFFCPGALPLLSHLDANHNLLRSLGPGVAHLVALKKLDLSNNELTEIPEELADCPKLKEINFKENKLKDKRLEKMVNGCQTKSILDYLRVGGRGGGKGKGKPDQSVKEEARKKKREKKQRKESGEGEEELEEVQKLLIRILHVSENPAPVTVKVSAEVKDVRPYIVCAVVRGMHLEPGNALKRFLSAQTKLHEDMCEKRTAATIATHDLKLIKGPLLYGARPPQDFKIVPLGRKEIKAKDLVRQLQQEAEEQRKQKKRQSVSGLHKYIHLLDGKENYPCLVDADDVVISFPPITNSEKTKIKKTTSDLFLEVTSATSLQICKDIMDTLILVSIRINPFMENSPDGRSPCPRPPAEPTWRKGLVVFCSLFVSLRFIFVSVSPSPSLSLSLQKMAELNRVTLESEEESLSDSELDASSGPISPKLALNSEKEGNSPLIVEQVRVVDSEGSLKVLYPSKTDLDISASYLTVIR</sequence>
<dbReference type="GO" id="GO:0003723">
    <property type="term" value="F:RNA binding"/>
    <property type="evidence" value="ECO:0007669"/>
    <property type="project" value="InterPro"/>
</dbReference>
<dbReference type="GO" id="GO:0004826">
    <property type="term" value="F:phenylalanine-tRNA ligase activity"/>
    <property type="evidence" value="ECO:0007669"/>
    <property type="project" value="InterPro"/>
</dbReference>